<keyword evidence="10" id="KW-1185">Reference proteome</keyword>
<dbReference type="PANTHER" id="PTHR46066:SF2">
    <property type="entry name" value="CHITINASE DOMAIN-CONTAINING PROTEIN 1"/>
    <property type="match status" value="1"/>
</dbReference>
<dbReference type="Gene3D" id="3.20.20.80">
    <property type="entry name" value="Glycosidases"/>
    <property type="match status" value="1"/>
</dbReference>
<dbReference type="InterPro" id="IPR011583">
    <property type="entry name" value="Chitinase_II/V-like_cat"/>
</dbReference>
<evidence type="ECO:0000256" key="3">
    <source>
        <dbReference type="ARBA" id="ARBA00023295"/>
    </source>
</evidence>
<dbReference type="InterPro" id="IPR001579">
    <property type="entry name" value="Glyco_hydro_18_chit_AS"/>
</dbReference>
<feature type="domain" description="SLH" evidence="7">
    <location>
        <begin position="417"/>
        <end position="480"/>
    </location>
</feature>
<proteinExistence type="inferred from homology"/>
<sequence>MKGKKLLFAIVSLVIIMIVSVIFIKPEEGQAEINRFNMSYLYFGDVNSQIKLVENTNSSLNVVSPSYFDINQDGSLKITSLIDTKFIKSMHNQNIKVVPFISNHWNRELGRIALLNREKLAQEVVEAVKKYNLDGVNIDIENVTEADKENYTDFVRLIKSKLPLGKEVSVAVAANPRGFTTGWHGSYDYKSLAKHCDYLMIMAYDESYYGSKPGPVASKAFVENSIKYALGQVSPEKIVLGIPFFGRYWSESEAIGGTGISLARVDSVIKAYNGKKYFDKTTMSPYATFTINENDEKILVNGKILSAGSYTIWYENEDSIKDKLQLVHKYNLKGTGSWSLGQELPSTWDYYKLWLNSKYFSDIQESWAKDDIISIVGIGWMKGTSNVNFSPNSIITRAQAAVTLVRALELEEINVPEEIKFDDVSKNHWAYREVQIAANKDIFKGMGGNKFDPEQHITREQMATLLSRIIEKDENTIIDNKNPFIDVKNGWSYNSIIEMNSLGIFKGFEDKTFRPSEKMSRAQMAAVLNRIKDLIK</sequence>
<keyword evidence="1" id="KW-0677">Repeat</keyword>
<evidence type="ECO:0000256" key="6">
    <source>
        <dbReference type="SAM" id="Phobius"/>
    </source>
</evidence>
<evidence type="ECO:0000256" key="5">
    <source>
        <dbReference type="RuleBase" id="RU004453"/>
    </source>
</evidence>
<dbReference type="Pfam" id="PF00704">
    <property type="entry name" value="Glyco_hydro_18"/>
    <property type="match status" value="1"/>
</dbReference>
<keyword evidence="6" id="KW-0812">Transmembrane</keyword>
<dbReference type="InterPro" id="IPR017853">
    <property type="entry name" value="GH"/>
</dbReference>
<evidence type="ECO:0000256" key="2">
    <source>
        <dbReference type="ARBA" id="ARBA00022801"/>
    </source>
</evidence>
<evidence type="ECO:0000256" key="4">
    <source>
        <dbReference type="RuleBase" id="RU000489"/>
    </source>
</evidence>
<comment type="similarity">
    <text evidence="5">Belongs to the glycosyl hydrolase 18 family.</text>
</comment>
<keyword evidence="2 4" id="KW-0378">Hydrolase</keyword>
<gene>
    <name evidence="9" type="ORF">SAMN05660462_00086</name>
</gene>
<dbReference type="GO" id="GO:0004553">
    <property type="term" value="F:hydrolase activity, hydrolyzing O-glycosyl compounds"/>
    <property type="evidence" value="ECO:0007669"/>
    <property type="project" value="InterPro"/>
</dbReference>
<dbReference type="AlphaFoldDB" id="A0A1H3K077"/>
<evidence type="ECO:0000259" key="7">
    <source>
        <dbReference type="PROSITE" id="PS51272"/>
    </source>
</evidence>
<dbReference type="InterPro" id="IPR001119">
    <property type="entry name" value="SLH_dom"/>
</dbReference>
<dbReference type="Proteomes" id="UP000198625">
    <property type="component" value="Unassembled WGS sequence"/>
</dbReference>
<evidence type="ECO:0000313" key="9">
    <source>
        <dbReference type="EMBL" id="SDY45587.1"/>
    </source>
</evidence>
<feature type="domain" description="SLH" evidence="7">
    <location>
        <begin position="355"/>
        <end position="416"/>
    </location>
</feature>
<feature type="transmembrane region" description="Helical" evidence="6">
    <location>
        <begin position="7"/>
        <end position="24"/>
    </location>
</feature>
<dbReference type="PANTHER" id="PTHR46066">
    <property type="entry name" value="CHITINASE DOMAIN-CONTAINING PROTEIN 1 FAMILY MEMBER"/>
    <property type="match status" value="1"/>
</dbReference>
<dbReference type="OrthoDB" id="9775889at2"/>
<feature type="domain" description="GH18" evidence="8">
    <location>
        <begin position="37"/>
        <end position="364"/>
    </location>
</feature>
<reference evidence="9 10" key="1">
    <citation type="submission" date="2016-10" db="EMBL/GenBank/DDBJ databases">
        <authorList>
            <person name="de Groot N.N."/>
        </authorList>
    </citation>
    <scope>NUCLEOTIDE SEQUENCE [LARGE SCALE GENOMIC DNA]</scope>
    <source>
        <strain evidence="9 10">DSM 21650</strain>
    </source>
</reference>
<dbReference type="SUPFAM" id="SSF51445">
    <property type="entry name" value="(Trans)glycosidases"/>
    <property type="match status" value="1"/>
</dbReference>
<protein>
    <submittedName>
        <fullName evidence="9">Spore germination protein YaaH</fullName>
    </submittedName>
</protein>
<dbReference type="GO" id="GO:0008061">
    <property type="term" value="F:chitin binding"/>
    <property type="evidence" value="ECO:0007669"/>
    <property type="project" value="InterPro"/>
</dbReference>
<name>A0A1H3K077_9FIRM</name>
<dbReference type="Gene3D" id="3.10.50.10">
    <property type="match status" value="1"/>
</dbReference>
<evidence type="ECO:0000313" key="10">
    <source>
        <dbReference type="Proteomes" id="UP000198625"/>
    </source>
</evidence>
<dbReference type="InterPro" id="IPR001223">
    <property type="entry name" value="Glyco_hydro18_cat"/>
</dbReference>
<evidence type="ECO:0000259" key="8">
    <source>
        <dbReference type="PROSITE" id="PS51910"/>
    </source>
</evidence>
<dbReference type="Pfam" id="PF00395">
    <property type="entry name" value="SLH"/>
    <property type="match status" value="3"/>
</dbReference>
<dbReference type="GO" id="GO:0005975">
    <property type="term" value="P:carbohydrate metabolic process"/>
    <property type="evidence" value="ECO:0007669"/>
    <property type="project" value="InterPro"/>
</dbReference>
<keyword evidence="3 4" id="KW-0326">Glycosidase</keyword>
<evidence type="ECO:0000256" key="1">
    <source>
        <dbReference type="ARBA" id="ARBA00022737"/>
    </source>
</evidence>
<dbReference type="EMBL" id="FNQE01000001">
    <property type="protein sequence ID" value="SDY45587.1"/>
    <property type="molecule type" value="Genomic_DNA"/>
</dbReference>
<dbReference type="PROSITE" id="PS01095">
    <property type="entry name" value="GH18_1"/>
    <property type="match status" value="1"/>
</dbReference>
<dbReference type="SMART" id="SM00636">
    <property type="entry name" value="Glyco_18"/>
    <property type="match status" value="1"/>
</dbReference>
<accession>A0A1H3K077</accession>
<dbReference type="RefSeq" id="WP_091725689.1">
    <property type="nucleotide sequence ID" value="NZ_FNQE01000001.1"/>
</dbReference>
<dbReference type="InterPro" id="IPR029070">
    <property type="entry name" value="Chitinase_insertion_sf"/>
</dbReference>
<dbReference type="STRING" id="415015.SAMN05660462_00086"/>
<organism evidence="9 10">
    <name type="scientific">Proteiniborus ethanoligenes</name>
    <dbReference type="NCBI Taxonomy" id="415015"/>
    <lineage>
        <taxon>Bacteria</taxon>
        <taxon>Bacillati</taxon>
        <taxon>Bacillota</taxon>
        <taxon>Clostridia</taxon>
        <taxon>Eubacteriales</taxon>
        <taxon>Proteiniborus</taxon>
    </lineage>
</organism>
<feature type="domain" description="SLH" evidence="7">
    <location>
        <begin position="481"/>
        <end position="536"/>
    </location>
</feature>
<keyword evidence="6" id="KW-0472">Membrane</keyword>
<keyword evidence="6" id="KW-1133">Transmembrane helix</keyword>
<dbReference type="PROSITE" id="PS51272">
    <property type="entry name" value="SLH"/>
    <property type="match status" value="3"/>
</dbReference>
<dbReference type="PROSITE" id="PS51910">
    <property type="entry name" value="GH18_2"/>
    <property type="match status" value="1"/>
</dbReference>